<keyword evidence="3" id="KW-1185">Reference proteome</keyword>
<gene>
    <name evidence="2" type="ORF">Daesc_000114</name>
</gene>
<dbReference type="PANTHER" id="PTHR40069:SF1">
    <property type="entry name" value="YWBE PROTEIN"/>
    <property type="match status" value="1"/>
</dbReference>
<organism evidence="2 3">
    <name type="scientific">Daldinia eschscholtzii</name>
    <dbReference type="NCBI Taxonomy" id="292717"/>
    <lineage>
        <taxon>Eukaryota</taxon>
        <taxon>Fungi</taxon>
        <taxon>Dikarya</taxon>
        <taxon>Ascomycota</taxon>
        <taxon>Pezizomycotina</taxon>
        <taxon>Sordariomycetes</taxon>
        <taxon>Xylariomycetidae</taxon>
        <taxon>Xylariales</taxon>
        <taxon>Hypoxylaceae</taxon>
        <taxon>Daldinia</taxon>
    </lineage>
</organism>
<name>A0AAX6MXE2_9PEZI</name>
<feature type="compositionally biased region" description="Low complexity" evidence="1">
    <location>
        <begin position="82"/>
        <end position="93"/>
    </location>
</feature>
<accession>A0AAX6MXE2</accession>
<evidence type="ECO:0000313" key="2">
    <source>
        <dbReference type="EMBL" id="KAK6957330.1"/>
    </source>
</evidence>
<sequence>MANHGVPKTTEVVRGAVVNIVLKADQRTGRQVSGTVRDVLTRGDHHRGIKVRLTDGRIGRVQSMSTASSTSNNIISEGVVSGGASTSAAGGSADLINETNSQPRARRPRYRDARLEEPLAVPPEQADLSAYIVPSRRKGKNKNSSKQTDQPDGSTRGDQSLSSNMVANSIMDVTSAMVTCPVCGAFEGDETAVAHHVSEHFE</sequence>
<reference evidence="2 3" key="1">
    <citation type="journal article" date="2024" name="Front Chem Biol">
        <title>Unveiling the potential of Daldinia eschscholtzii MFLUCC 19-0629 through bioactivity and bioinformatics studies for enhanced sustainable agriculture production.</title>
        <authorList>
            <person name="Brooks S."/>
            <person name="Weaver J.A."/>
            <person name="Klomchit A."/>
            <person name="Alharthi S.A."/>
            <person name="Onlamun T."/>
            <person name="Nurani R."/>
            <person name="Vong T.K."/>
            <person name="Alberti F."/>
            <person name="Greco C."/>
        </authorList>
    </citation>
    <scope>NUCLEOTIDE SEQUENCE [LARGE SCALE GENOMIC DNA]</scope>
    <source>
        <strain evidence="2">MFLUCC 19-0629</strain>
    </source>
</reference>
<proteinExistence type="predicted"/>
<protein>
    <recommendedName>
        <fullName evidence="4">UBZ4-type domain-containing protein</fullName>
    </recommendedName>
</protein>
<evidence type="ECO:0000313" key="3">
    <source>
        <dbReference type="Proteomes" id="UP001369815"/>
    </source>
</evidence>
<comment type="caution">
    <text evidence="2">The sequence shown here is derived from an EMBL/GenBank/DDBJ whole genome shotgun (WGS) entry which is preliminary data.</text>
</comment>
<dbReference type="Pfam" id="PF09962">
    <property type="entry name" value="DUF2196"/>
    <property type="match status" value="1"/>
</dbReference>
<dbReference type="NCBIfam" id="TIGR03833">
    <property type="entry name" value="YwbE family protein"/>
    <property type="match status" value="1"/>
</dbReference>
<dbReference type="InterPro" id="IPR019240">
    <property type="entry name" value="DUF2196"/>
</dbReference>
<dbReference type="Proteomes" id="UP001369815">
    <property type="component" value="Unassembled WGS sequence"/>
</dbReference>
<feature type="region of interest" description="Disordered" evidence="1">
    <location>
        <begin position="82"/>
        <end position="162"/>
    </location>
</feature>
<feature type="compositionally biased region" description="Polar residues" evidence="1">
    <location>
        <begin position="147"/>
        <end position="162"/>
    </location>
</feature>
<dbReference type="PANTHER" id="PTHR40069">
    <property type="entry name" value="YWBE PROTEIN"/>
    <property type="match status" value="1"/>
</dbReference>
<dbReference type="EMBL" id="JBANMG010000001">
    <property type="protein sequence ID" value="KAK6957330.1"/>
    <property type="molecule type" value="Genomic_DNA"/>
</dbReference>
<evidence type="ECO:0008006" key="4">
    <source>
        <dbReference type="Google" id="ProtNLM"/>
    </source>
</evidence>
<evidence type="ECO:0000256" key="1">
    <source>
        <dbReference type="SAM" id="MobiDB-lite"/>
    </source>
</evidence>
<dbReference type="AlphaFoldDB" id="A0AAX6MXE2"/>